<dbReference type="SUPFAM" id="SSF109998">
    <property type="entry name" value="Triger factor/SurA peptide-binding domain-like"/>
    <property type="match status" value="1"/>
</dbReference>
<feature type="transmembrane region" description="Helical" evidence="11">
    <location>
        <begin position="12"/>
        <end position="30"/>
    </location>
</feature>
<dbReference type="PROSITE" id="PS50198">
    <property type="entry name" value="PPIC_PPIASE_2"/>
    <property type="match status" value="1"/>
</dbReference>
<sequence length="635" mass="71279">MLQSIRDRAQGWIAWVIVGLIILTFALFGIDQYARGDKVVVVAEVNGQDVTGNAFMRLYSRQKSRLEEQFGDMYDQVVDDEELRLQVLDALIESELMRQWANDNGMLVTDQQLAAMIHSAEAFQKDGKFSEKVYEDVLMRNGLNIARFEYEQRQYLLEGQFFALTMSGNFATPFEVEQLAKLQGQERNVNYLRIDQRPFLKTVKVTEAEIKAAYDKDKALYVEAEKVSIDYIDLSQAEIAKTIEVNDELIQAYYDENSGLFTLPEKRHAKHILIPVEADTEEAKKAVLKTIAEIQEKLATGEAFEVLAKTYSKDPGSASSGGDLGTFEQGMMVPEFDEVVFALEVGQVSEPVKTDFGYHIIKLEGVEPKQVQPLETVKSKVIEQYKMEEAERQYFDLLEQLTTVVYEQSDSLEPASDAVGFKVKTSELFTHDGGVGDILSNTKVLSAAFSDELLKENLNSEAIELSSHHSVFIRVNQHVEQRQKPLEEVVDSIKEQLTRQAAIKEATVLAEQLLAKVKAGENPESLMQNGIEWNAVGWIARNAQKVLPQIVSEAFKIAKPTKEGETSWGSFQLNTGDTILLQISGVKAQPVSDEDKQALNQAFSELFGGAQYKGRLEGLKIKADIVRLPAYKTVK</sequence>
<comment type="subcellular location">
    <subcellularLocation>
        <location evidence="1">Cell inner membrane</location>
        <topology evidence="1">Single-pass type II membrane protein</topology>
        <orientation evidence="1">Periplasmic side</orientation>
    </subcellularLocation>
</comment>
<evidence type="ECO:0000313" key="13">
    <source>
        <dbReference type="EMBL" id="VAW49576.1"/>
    </source>
</evidence>
<name>A0A3B0WZ02_9ZZZZ</name>
<dbReference type="SUPFAM" id="SSF54534">
    <property type="entry name" value="FKBP-like"/>
    <property type="match status" value="1"/>
</dbReference>
<keyword evidence="3" id="KW-0997">Cell inner membrane</keyword>
<dbReference type="InterPro" id="IPR027304">
    <property type="entry name" value="Trigger_fact/SurA_dom_sf"/>
</dbReference>
<dbReference type="InterPro" id="IPR000297">
    <property type="entry name" value="PPIase_PpiC"/>
</dbReference>
<evidence type="ECO:0000256" key="6">
    <source>
        <dbReference type="ARBA" id="ARBA00023136"/>
    </source>
</evidence>
<evidence type="ECO:0000256" key="2">
    <source>
        <dbReference type="ARBA" id="ARBA00022475"/>
    </source>
</evidence>
<dbReference type="Pfam" id="PF00639">
    <property type="entry name" value="Rotamase"/>
    <property type="match status" value="1"/>
</dbReference>
<dbReference type="Gene3D" id="3.10.50.40">
    <property type="match status" value="1"/>
</dbReference>
<organism evidence="13">
    <name type="scientific">hydrothermal vent metagenome</name>
    <dbReference type="NCBI Taxonomy" id="652676"/>
    <lineage>
        <taxon>unclassified sequences</taxon>
        <taxon>metagenomes</taxon>
        <taxon>ecological metagenomes</taxon>
    </lineage>
</organism>
<gene>
    <name evidence="13" type="ORF">MNBD_GAMMA03-342</name>
</gene>
<dbReference type="GO" id="GO:0003755">
    <property type="term" value="F:peptidyl-prolyl cis-trans isomerase activity"/>
    <property type="evidence" value="ECO:0007669"/>
    <property type="project" value="InterPro"/>
</dbReference>
<dbReference type="Pfam" id="PF13624">
    <property type="entry name" value="SurA_N_3"/>
    <property type="match status" value="1"/>
</dbReference>
<dbReference type="InterPro" id="IPR052029">
    <property type="entry name" value="PpiD_chaperone"/>
</dbReference>
<dbReference type="InterPro" id="IPR046357">
    <property type="entry name" value="PPIase_dom_sf"/>
</dbReference>
<comment type="similarity">
    <text evidence="8">Belongs to the PpiD chaperone family.</text>
</comment>
<proteinExistence type="inferred from homology"/>
<evidence type="ECO:0000256" key="4">
    <source>
        <dbReference type="ARBA" id="ARBA00022692"/>
    </source>
</evidence>
<protein>
    <recommendedName>
        <fullName evidence="9">Periplasmic chaperone PpiD</fullName>
    </recommendedName>
    <alternativeName>
        <fullName evidence="10">Periplasmic folding chaperone</fullName>
    </alternativeName>
</protein>
<evidence type="ECO:0000256" key="5">
    <source>
        <dbReference type="ARBA" id="ARBA00022989"/>
    </source>
</evidence>
<evidence type="ECO:0000256" key="7">
    <source>
        <dbReference type="ARBA" id="ARBA00023186"/>
    </source>
</evidence>
<reference evidence="13" key="1">
    <citation type="submission" date="2018-06" db="EMBL/GenBank/DDBJ databases">
        <authorList>
            <person name="Zhirakovskaya E."/>
        </authorList>
    </citation>
    <scope>NUCLEOTIDE SEQUENCE</scope>
</reference>
<keyword evidence="2" id="KW-1003">Cell membrane</keyword>
<keyword evidence="13" id="KW-0413">Isomerase</keyword>
<evidence type="ECO:0000256" key="1">
    <source>
        <dbReference type="ARBA" id="ARBA00004382"/>
    </source>
</evidence>
<feature type="domain" description="PpiC" evidence="12">
    <location>
        <begin position="264"/>
        <end position="365"/>
    </location>
</feature>
<evidence type="ECO:0000256" key="11">
    <source>
        <dbReference type="SAM" id="Phobius"/>
    </source>
</evidence>
<dbReference type="PANTHER" id="PTHR47529:SF1">
    <property type="entry name" value="PERIPLASMIC CHAPERONE PPID"/>
    <property type="match status" value="1"/>
</dbReference>
<dbReference type="AlphaFoldDB" id="A0A3B0WZ02"/>
<evidence type="ECO:0000256" key="3">
    <source>
        <dbReference type="ARBA" id="ARBA00022519"/>
    </source>
</evidence>
<evidence type="ECO:0000256" key="8">
    <source>
        <dbReference type="ARBA" id="ARBA00038408"/>
    </source>
</evidence>
<keyword evidence="7" id="KW-0143">Chaperone</keyword>
<evidence type="ECO:0000256" key="10">
    <source>
        <dbReference type="ARBA" id="ARBA00042775"/>
    </source>
</evidence>
<dbReference type="InterPro" id="IPR023058">
    <property type="entry name" value="PPIase_PpiC_CS"/>
</dbReference>
<dbReference type="GO" id="GO:0005886">
    <property type="term" value="C:plasma membrane"/>
    <property type="evidence" value="ECO:0007669"/>
    <property type="project" value="UniProtKB-SubCell"/>
</dbReference>
<evidence type="ECO:0000256" key="9">
    <source>
        <dbReference type="ARBA" id="ARBA00040743"/>
    </source>
</evidence>
<evidence type="ECO:0000259" key="12">
    <source>
        <dbReference type="PROSITE" id="PS50198"/>
    </source>
</evidence>
<dbReference type="PROSITE" id="PS01096">
    <property type="entry name" value="PPIC_PPIASE_1"/>
    <property type="match status" value="1"/>
</dbReference>
<keyword evidence="6 11" id="KW-0472">Membrane</keyword>
<keyword evidence="4 11" id="KW-0812">Transmembrane</keyword>
<dbReference type="PANTHER" id="PTHR47529">
    <property type="entry name" value="PEPTIDYL-PROLYL CIS-TRANS ISOMERASE D"/>
    <property type="match status" value="1"/>
</dbReference>
<keyword evidence="5 11" id="KW-1133">Transmembrane helix</keyword>
<dbReference type="Gene3D" id="1.10.4030.10">
    <property type="entry name" value="Porin chaperone SurA, peptide-binding domain"/>
    <property type="match status" value="1"/>
</dbReference>
<accession>A0A3B0WZ02</accession>
<dbReference type="EMBL" id="UOFC01000292">
    <property type="protein sequence ID" value="VAW49576.1"/>
    <property type="molecule type" value="Genomic_DNA"/>
</dbReference>